<sequence>MLIYTDAYFIFFSFCIELLLKSCMFHKLINNQLKSNYQLSILLSANLPAKKFKVFLCQKFYIHSSEKFLTMGLVFRKARCLLLVIFVSSALTRGEAEKDIFPVEIDNNLTVENLGDEIRKVRKSYFTKSSIYIIKISLKPIMLWSLLRTLPKKDKGN</sequence>
<reference evidence="1 2" key="2">
    <citation type="journal article" date="2018" name="New Phytol.">
        <title>High intraspecific genome diversity in the model arbuscular mycorrhizal symbiont Rhizophagus irregularis.</title>
        <authorList>
            <person name="Chen E.C.H."/>
            <person name="Morin E."/>
            <person name="Beaudet D."/>
            <person name="Noel J."/>
            <person name="Yildirir G."/>
            <person name="Ndikumana S."/>
            <person name="Charron P."/>
            <person name="St-Onge C."/>
            <person name="Giorgi J."/>
            <person name="Kruger M."/>
            <person name="Marton T."/>
            <person name="Ropars J."/>
            <person name="Grigoriev I.V."/>
            <person name="Hainaut M."/>
            <person name="Henrissat B."/>
            <person name="Roux C."/>
            <person name="Martin F."/>
            <person name="Corradi N."/>
        </authorList>
    </citation>
    <scope>NUCLEOTIDE SEQUENCE [LARGE SCALE GENOMIC DNA]</scope>
    <source>
        <strain evidence="1 2">DAOM 197198</strain>
    </source>
</reference>
<evidence type="ECO:0000313" key="1">
    <source>
        <dbReference type="EMBL" id="POG59797.1"/>
    </source>
</evidence>
<gene>
    <name evidence="1" type="ORF">GLOIN_2v821442</name>
</gene>
<dbReference type="Proteomes" id="UP000018888">
    <property type="component" value="Unassembled WGS sequence"/>
</dbReference>
<protein>
    <submittedName>
        <fullName evidence="1">Uncharacterized protein</fullName>
    </submittedName>
</protein>
<dbReference type="VEuPathDB" id="FungiDB:RhiirFUN_004932"/>
<comment type="caution">
    <text evidence="1">The sequence shown here is derived from an EMBL/GenBank/DDBJ whole genome shotgun (WGS) entry which is preliminary data.</text>
</comment>
<dbReference type="EMBL" id="AUPC02000429">
    <property type="protein sequence ID" value="POG59797.1"/>
    <property type="molecule type" value="Genomic_DNA"/>
</dbReference>
<keyword evidence="2" id="KW-1185">Reference proteome</keyword>
<reference evidence="1 2" key="1">
    <citation type="journal article" date="2013" name="Proc. Natl. Acad. Sci. U.S.A.">
        <title>Genome of an arbuscular mycorrhizal fungus provides insight into the oldest plant symbiosis.</title>
        <authorList>
            <person name="Tisserant E."/>
            <person name="Malbreil M."/>
            <person name="Kuo A."/>
            <person name="Kohler A."/>
            <person name="Symeonidi A."/>
            <person name="Balestrini R."/>
            <person name="Charron P."/>
            <person name="Duensing N."/>
            <person name="Frei Dit Frey N."/>
            <person name="Gianinazzi-Pearson V."/>
            <person name="Gilbert L.B."/>
            <person name="Handa Y."/>
            <person name="Herr J.R."/>
            <person name="Hijri M."/>
            <person name="Koul R."/>
            <person name="Kawaguchi M."/>
            <person name="Krajinski F."/>
            <person name="Lammers P.J."/>
            <person name="Masclaux F.G."/>
            <person name="Murat C."/>
            <person name="Morin E."/>
            <person name="Ndikumana S."/>
            <person name="Pagni M."/>
            <person name="Petitpierre D."/>
            <person name="Requena N."/>
            <person name="Rosikiewicz P."/>
            <person name="Riley R."/>
            <person name="Saito K."/>
            <person name="San Clemente H."/>
            <person name="Shapiro H."/>
            <person name="van Tuinen D."/>
            <person name="Becard G."/>
            <person name="Bonfante P."/>
            <person name="Paszkowski U."/>
            <person name="Shachar-Hill Y.Y."/>
            <person name="Tuskan G.A."/>
            <person name="Young P.W."/>
            <person name="Sanders I.R."/>
            <person name="Henrissat B."/>
            <person name="Rensing S.A."/>
            <person name="Grigoriev I.V."/>
            <person name="Corradi N."/>
            <person name="Roux C."/>
            <person name="Martin F."/>
        </authorList>
    </citation>
    <scope>NUCLEOTIDE SEQUENCE [LARGE SCALE GENOMIC DNA]</scope>
    <source>
        <strain evidence="1 2">DAOM 197198</strain>
    </source>
</reference>
<organism evidence="1 2">
    <name type="scientific">Rhizophagus irregularis (strain DAOM 181602 / DAOM 197198 / MUCL 43194)</name>
    <name type="common">Arbuscular mycorrhizal fungus</name>
    <name type="synonym">Glomus intraradices</name>
    <dbReference type="NCBI Taxonomy" id="747089"/>
    <lineage>
        <taxon>Eukaryota</taxon>
        <taxon>Fungi</taxon>
        <taxon>Fungi incertae sedis</taxon>
        <taxon>Mucoromycota</taxon>
        <taxon>Glomeromycotina</taxon>
        <taxon>Glomeromycetes</taxon>
        <taxon>Glomerales</taxon>
        <taxon>Glomeraceae</taxon>
        <taxon>Rhizophagus</taxon>
    </lineage>
</organism>
<evidence type="ECO:0000313" key="2">
    <source>
        <dbReference type="Proteomes" id="UP000018888"/>
    </source>
</evidence>
<dbReference type="AlphaFoldDB" id="A0A2H5SPY1"/>
<proteinExistence type="predicted"/>
<accession>A0A2H5SPY1</accession>
<name>A0A2H5SPY1_RHIID</name>